<evidence type="ECO:0000313" key="3">
    <source>
        <dbReference type="Proteomes" id="UP001203761"/>
    </source>
</evidence>
<sequence>MTNNDQAQSLAASIAPADLPEGAFTELTRTPLMRASLHTTEDGECLVRARFTVGTGAEAPGFSRGRKRPNGIAVP</sequence>
<reference evidence="2" key="1">
    <citation type="submission" date="2022-02" db="EMBL/GenBank/DDBJ databases">
        <authorList>
            <person name="Lee M."/>
            <person name="Kim S.-J."/>
            <person name="Jung M.-Y."/>
        </authorList>
    </citation>
    <scope>NUCLEOTIDE SEQUENCE</scope>
    <source>
        <strain evidence="2">JHP9</strain>
    </source>
</reference>
<name>A0ABT0R5D0_9MICO</name>
<accession>A0ABT0R5D0</accession>
<keyword evidence="3" id="KW-1185">Reference proteome</keyword>
<proteinExistence type="predicted"/>
<organism evidence="2 3">
    <name type="scientific">Brachybacterium equifaecis</name>
    <dbReference type="NCBI Taxonomy" id="2910770"/>
    <lineage>
        <taxon>Bacteria</taxon>
        <taxon>Bacillati</taxon>
        <taxon>Actinomycetota</taxon>
        <taxon>Actinomycetes</taxon>
        <taxon>Micrococcales</taxon>
        <taxon>Dermabacteraceae</taxon>
        <taxon>Brachybacterium</taxon>
    </lineage>
</organism>
<comment type="caution">
    <text evidence="2">The sequence shown here is derived from an EMBL/GenBank/DDBJ whole genome shotgun (WGS) entry which is preliminary data.</text>
</comment>
<dbReference type="RefSeq" id="WP_249738536.1">
    <property type="nucleotide sequence ID" value="NZ_JAKNCJ010000014.1"/>
</dbReference>
<evidence type="ECO:0000256" key="1">
    <source>
        <dbReference type="SAM" id="MobiDB-lite"/>
    </source>
</evidence>
<feature type="region of interest" description="Disordered" evidence="1">
    <location>
        <begin position="56"/>
        <end position="75"/>
    </location>
</feature>
<protein>
    <submittedName>
        <fullName evidence="2">Uncharacterized protein</fullName>
    </submittedName>
</protein>
<gene>
    <name evidence="2" type="ORF">Bequi_13900</name>
</gene>
<dbReference type="Proteomes" id="UP001203761">
    <property type="component" value="Unassembled WGS sequence"/>
</dbReference>
<evidence type="ECO:0000313" key="2">
    <source>
        <dbReference type="EMBL" id="MCL6424459.1"/>
    </source>
</evidence>
<dbReference type="EMBL" id="JAKNCJ010000014">
    <property type="protein sequence ID" value="MCL6424459.1"/>
    <property type="molecule type" value="Genomic_DNA"/>
</dbReference>